<evidence type="ECO:0000256" key="1">
    <source>
        <dbReference type="SAM" id="MobiDB-lite"/>
    </source>
</evidence>
<name>B9SZ45_RICCO</name>
<protein>
    <submittedName>
        <fullName evidence="2">Uncharacterized protein</fullName>
    </submittedName>
</protein>
<feature type="compositionally biased region" description="Acidic residues" evidence="1">
    <location>
        <begin position="239"/>
        <end position="252"/>
    </location>
</feature>
<dbReference type="eggNOG" id="ENOG502RXFQ">
    <property type="taxonomic scope" value="Eukaryota"/>
</dbReference>
<dbReference type="EMBL" id="EQ974265">
    <property type="protein sequence ID" value="EEF31128.1"/>
    <property type="molecule type" value="Genomic_DNA"/>
</dbReference>
<feature type="region of interest" description="Disordered" evidence="1">
    <location>
        <begin position="224"/>
        <end position="252"/>
    </location>
</feature>
<reference evidence="3" key="1">
    <citation type="journal article" date="2010" name="Nat. Biotechnol.">
        <title>Draft genome sequence of the oilseed species Ricinus communis.</title>
        <authorList>
            <person name="Chan A.P."/>
            <person name="Crabtree J."/>
            <person name="Zhao Q."/>
            <person name="Lorenzi H."/>
            <person name="Orvis J."/>
            <person name="Puiu D."/>
            <person name="Melake-Berhan A."/>
            <person name="Jones K.M."/>
            <person name="Redman J."/>
            <person name="Chen G."/>
            <person name="Cahoon E.B."/>
            <person name="Gedil M."/>
            <person name="Stanke M."/>
            <person name="Haas B.J."/>
            <person name="Wortman J.R."/>
            <person name="Fraser-Liggett C.M."/>
            <person name="Ravel J."/>
            <person name="Rabinowicz P.D."/>
        </authorList>
    </citation>
    <scope>NUCLEOTIDE SEQUENCE [LARGE SCALE GENOMIC DNA]</scope>
    <source>
        <strain evidence="3">cv. Hale</strain>
    </source>
</reference>
<evidence type="ECO:0000313" key="3">
    <source>
        <dbReference type="Proteomes" id="UP000008311"/>
    </source>
</evidence>
<dbReference type="PANTHER" id="PTHR34064">
    <property type="entry name" value="OS04G0672300 PROTEIN"/>
    <property type="match status" value="1"/>
</dbReference>
<evidence type="ECO:0000313" key="2">
    <source>
        <dbReference type="EMBL" id="EEF31128.1"/>
    </source>
</evidence>
<gene>
    <name evidence="2" type="ORF">RCOM_0212920</name>
</gene>
<accession>B9SZ45</accession>
<dbReference type="FunCoup" id="B9SZ45">
    <property type="interactions" value="511"/>
</dbReference>
<keyword evidence="3" id="KW-1185">Reference proteome</keyword>
<dbReference type="Proteomes" id="UP000008311">
    <property type="component" value="Unassembled WGS sequence"/>
</dbReference>
<organism evidence="2 3">
    <name type="scientific">Ricinus communis</name>
    <name type="common">Castor bean</name>
    <dbReference type="NCBI Taxonomy" id="3988"/>
    <lineage>
        <taxon>Eukaryota</taxon>
        <taxon>Viridiplantae</taxon>
        <taxon>Streptophyta</taxon>
        <taxon>Embryophyta</taxon>
        <taxon>Tracheophyta</taxon>
        <taxon>Spermatophyta</taxon>
        <taxon>Magnoliopsida</taxon>
        <taxon>eudicotyledons</taxon>
        <taxon>Gunneridae</taxon>
        <taxon>Pentapetalae</taxon>
        <taxon>rosids</taxon>
        <taxon>fabids</taxon>
        <taxon>Malpighiales</taxon>
        <taxon>Euphorbiaceae</taxon>
        <taxon>Acalyphoideae</taxon>
        <taxon>Acalypheae</taxon>
        <taxon>Ricinus</taxon>
    </lineage>
</organism>
<sequence length="252" mass="28248">MAAASFEEGITDGSCDLADADSCFQLVKPSFDEFNQQCTTTLDVVPILFEEASFPIEDNFGFQNSHGQDLYSISMLSEEDKTDPKCTSQLAFLSFVELPVSPKKQMCLDPKLNCQNFIGLQIETPDAYSPCILDIDIEMENFEKPKSNDETGASTKPEGLLTGVLQRQASIKTRARLMQLLTNPGSSLLKYISKEKSFNERVHDIPNNRWRKYKRAASFDSRSYMPPCIDNENTKDSVEFGDTDTDISDPES</sequence>
<dbReference type="PANTHER" id="PTHR34064:SF5">
    <property type="entry name" value="PROTEIN, PUTATIVE-RELATED"/>
    <property type="match status" value="1"/>
</dbReference>
<proteinExistence type="predicted"/>
<dbReference type="AlphaFoldDB" id="B9SZ45"/>
<dbReference type="InParanoid" id="B9SZ45"/>